<sequence>MWLLAFAGSKVAGHGIATYAGRPMRLSVLCAVAFIVSALPLRAEDTAVVRAADGFQLPVGPNGTGEGYYIARGYRPNGHLGEDWNGVHGGNTDLGDPVYAIASGYVMFARNYHVGWGNVVILRHAYYEGSTLKFCDSLYGHLLDFSVQEGEQVHRGQQIGRIGNNFGMYEAHLHFEMRKNLQIGMFRSSFARDFSNYFTPNEFVATHHACPNGNHMANIPINTYPPVAPPVVAGPHVESPVFGPPPAGAPPRFARVSPLPPPARVVPSSTPEPGSVEARIERSLESTTSFTSTPIPSGKHSAKPSTALAAASPPPSSSKKGSKAPAPIADAPATPAPLANKRTRQGQTPAPATANRPETETIESDPLLPAPTTTNVVPIQRSGSGFKVDRFGDMRGKGY</sequence>
<dbReference type="GO" id="GO:0004222">
    <property type="term" value="F:metalloendopeptidase activity"/>
    <property type="evidence" value="ECO:0007669"/>
    <property type="project" value="TreeGrafter"/>
</dbReference>
<reference evidence="3 4" key="1">
    <citation type="journal article" date="2011" name="J. Bacteriol.">
        <title>Genome sequence of Chthoniobacter flavus Ellin428, an aerobic heterotrophic soil bacterium.</title>
        <authorList>
            <person name="Kant R."/>
            <person name="van Passel M.W."/>
            <person name="Palva A."/>
            <person name="Lucas S."/>
            <person name="Lapidus A."/>
            <person name="Glavina Del Rio T."/>
            <person name="Dalin E."/>
            <person name="Tice H."/>
            <person name="Bruce D."/>
            <person name="Goodwin L."/>
            <person name="Pitluck S."/>
            <person name="Larimer F.W."/>
            <person name="Land M.L."/>
            <person name="Hauser L."/>
            <person name="Sangwan P."/>
            <person name="de Vos W.M."/>
            <person name="Janssen P.H."/>
            <person name="Smidt H."/>
        </authorList>
    </citation>
    <scope>NUCLEOTIDE SEQUENCE [LARGE SCALE GENOMIC DNA]</scope>
    <source>
        <strain evidence="3 4">Ellin428</strain>
    </source>
</reference>
<dbReference type="InterPro" id="IPR050570">
    <property type="entry name" value="Cell_wall_metabolism_enzyme"/>
</dbReference>
<name>B4DBG0_9BACT</name>
<dbReference type="AlphaFoldDB" id="B4DBG0"/>
<evidence type="ECO:0000256" key="1">
    <source>
        <dbReference type="SAM" id="MobiDB-lite"/>
    </source>
</evidence>
<dbReference type="InParanoid" id="B4DBG0"/>
<dbReference type="eggNOG" id="COG0739">
    <property type="taxonomic scope" value="Bacteria"/>
</dbReference>
<comment type="caution">
    <text evidence="3">The sequence shown here is derived from an EMBL/GenBank/DDBJ whole genome shotgun (WGS) entry which is preliminary data.</text>
</comment>
<protein>
    <submittedName>
        <fullName evidence="3">Peptidase M23B</fullName>
    </submittedName>
</protein>
<feature type="region of interest" description="Disordered" evidence="1">
    <location>
        <begin position="243"/>
        <end position="399"/>
    </location>
</feature>
<accession>B4DBG0</accession>
<organism evidence="3 4">
    <name type="scientific">Chthoniobacter flavus Ellin428</name>
    <dbReference type="NCBI Taxonomy" id="497964"/>
    <lineage>
        <taxon>Bacteria</taxon>
        <taxon>Pseudomonadati</taxon>
        <taxon>Verrucomicrobiota</taxon>
        <taxon>Spartobacteria</taxon>
        <taxon>Chthoniobacterales</taxon>
        <taxon>Chthoniobacteraceae</taxon>
        <taxon>Chthoniobacter</taxon>
    </lineage>
</organism>
<dbReference type="CDD" id="cd12797">
    <property type="entry name" value="M23_peptidase"/>
    <property type="match status" value="1"/>
</dbReference>
<feature type="compositionally biased region" description="Low complexity" evidence="1">
    <location>
        <begin position="286"/>
        <end position="339"/>
    </location>
</feature>
<dbReference type="STRING" id="497964.CfE428DRAFT_6251"/>
<dbReference type="Pfam" id="PF01551">
    <property type="entry name" value="Peptidase_M23"/>
    <property type="match status" value="1"/>
</dbReference>
<keyword evidence="4" id="KW-1185">Reference proteome</keyword>
<proteinExistence type="predicted"/>
<feature type="compositionally biased region" description="Basic and acidic residues" evidence="1">
    <location>
        <begin position="387"/>
        <end position="399"/>
    </location>
</feature>
<dbReference type="InterPro" id="IPR016047">
    <property type="entry name" value="M23ase_b-sheet_dom"/>
</dbReference>
<dbReference type="Proteomes" id="UP000005824">
    <property type="component" value="Unassembled WGS sequence"/>
</dbReference>
<dbReference type="SUPFAM" id="SSF51261">
    <property type="entry name" value="Duplicated hybrid motif"/>
    <property type="match status" value="1"/>
</dbReference>
<dbReference type="EMBL" id="ABVL01000037">
    <property type="protein sequence ID" value="EDY16250.1"/>
    <property type="molecule type" value="Genomic_DNA"/>
</dbReference>
<dbReference type="PANTHER" id="PTHR21666:SF270">
    <property type="entry name" value="MUREIN HYDROLASE ACTIVATOR ENVC"/>
    <property type="match status" value="1"/>
</dbReference>
<feature type="domain" description="M23ase beta-sheet core" evidence="2">
    <location>
        <begin position="92"/>
        <end position="180"/>
    </location>
</feature>
<evidence type="ECO:0000313" key="4">
    <source>
        <dbReference type="Proteomes" id="UP000005824"/>
    </source>
</evidence>
<gene>
    <name evidence="3" type="ORF">CfE428DRAFT_6251</name>
</gene>
<dbReference type="Gene3D" id="2.70.70.10">
    <property type="entry name" value="Glucose Permease (Domain IIA)"/>
    <property type="match status" value="1"/>
</dbReference>
<evidence type="ECO:0000259" key="2">
    <source>
        <dbReference type="Pfam" id="PF01551"/>
    </source>
</evidence>
<dbReference type="InterPro" id="IPR011055">
    <property type="entry name" value="Dup_hybrid_motif"/>
</dbReference>
<dbReference type="PANTHER" id="PTHR21666">
    <property type="entry name" value="PEPTIDASE-RELATED"/>
    <property type="match status" value="1"/>
</dbReference>
<feature type="compositionally biased region" description="Polar residues" evidence="1">
    <location>
        <begin position="371"/>
        <end position="383"/>
    </location>
</feature>
<evidence type="ECO:0000313" key="3">
    <source>
        <dbReference type="EMBL" id="EDY16250.1"/>
    </source>
</evidence>